<comment type="caution">
    <text evidence="2">The sequence shown here is derived from an EMBL/GenBank/DDBJ whole genome shotgun (WGS) entry which is preliminary data.</text>
</comment>
<feature type="transmembrane region" description="Helical" evidence="1">
    <location>
        <begin position="88"/>
        <end position="109"/>
    </location>
</feature>
<dbReference type="AlphaFoldDB" id="A0A0P6X0I5"/>
<gene>
    <name evidence="2" type="ORF">ADN00_13670</name>
</gene>
<keyword evidence="3" id="KW-1185">Reference proteome</keyword>
<feature type="transmembrane region" description="Helical" evidence="1">
    <location>
        <begin position="262"/>
        <end position="279"/>
    </location>
</feature>
<protein>
    <recommendedName>
        <fullName evidence="4">Glycosyltransferase RgtA/B/C/D-like domain-containing protein</fullName>
    </recommendedName>
</protein>
<keyword evidence="1" id="KW-0812">Transmembrane</keyword>
<dbReference type="Proteomes" id="UP000050417">
    <property type="component" value="Unassembled WGS sequence"/>
</dbReference>
<evidence type="ECO:0008006" key="4">
    <source>
        <dbReference type="Google" id="ProtNLM"/>
    </source>
</evidence>
<reference evidence="2 3" key="1">
    <citation type="submission" date="2015-07" db="EMBL/GenBank/DDBJ databases">
        <title>Genome sequence of Ornatilinea apprima DSM 23815.</title>
        <authorList>
            <person name="Hemp J."/>
            <person name="Ward L.M."/>
            <person name="Pace L.A."/>
            <person name="Fischer W.W."/>
        </authorList>
    </citation>
    <scope>NUCLEOTIDE SEQUENCE [LARGE SCALE GENOMIC DNA]</scope>
    <source>
        <strain evidence="2 3">P3M-1</strain>
    </source>
</reference>
<dbReference type="EMBL" id="LGCL01000032">
    <property type="protein sequence ID" value="KPL74345.1"/>
    <property type="molecule type" value="Genomic_DNA"/>
</dbReference>
<feature type="transmembrane region" description="Helical" evidence="1">
    <location>
        <begin position="362"/>
        <end position="380"/>
    </location>
</feature>
<feature type="transmembrane region" description="Helical" evidence="1">
    <location>
        <begin position="169"/>
        <end position="194"/>
    </location>
</feature>
<evidence type="ECO:0000313" key="3">
    <source>
        <dbReference type="Proteomes" id="UP000050417"/>
    </source>
</evidence>
<feature type="transmembrane region" description="Helical" evidence="1">
    <location>
        <begin position="206"/>
        <end position="225"/>
    </location>
</feature>
<dbReference type="STRING" id="1134406.ADN00_13670"/>
<feature type="transmembrane region" description="Helical" evidence="1">
    <location>
        <begin position="121"/>
        <end position="149"/>
    </location>
</feature>
<accession>A0A0P6X0I5</accession>
<evidence type="ECO:0000313" key="2">
    <source>
        <dbReference type="EMBL" id="KPL74345.1"/>
    </source>
</evidence>
<organism evidence="2 3">
    <name type="scientific">Ornatilinea apprima</name>
    <dbReference type="NCBI Taxonomy" id="1134406"/>
    <lineage>
        <taxon>Bacteria</taxon>
        <taxon>Bacillati</taxon>
        <taxon>Chloroflexota</taxon>
        <taxon>Anaerolineae</taxon>
        <taxon>Anaerolineales</taxon>
        <taxon>Anaerolineaceae</taxon>
        <taxon>Ornatilinea</taxon>
    </lineage>
</organism>
<feature type="transmembrane region" description="Helical" evidence="1">
    <location>
        <begin position="16"/>
        <end position="35"/>
    </location>
</feature>
<keyword evidence="1" id="KW-1133">Transmembrane helix</keyword>
<keyword evidence="1" id="KW-0472">Membrane</keyword>
<sequence length="508" mass="56834">MSVKSSPQNNEQQVEGLMLVICLLLVWIISARAPLDTDMWWHLRAGESTLASGKPLLMDIFSFTRGGEGWMNHSWFSEVLMALAYRGLGYSGLAGWVALTACATMLMVWTRLEGPPLYRAVWLLAAAIFSSLAWAPRPQIMSLLFLAVLEELIETSRQGKPKWLWALPLLFAVWSNLHAGYSLGFILIAAILTGDGLDWLLTGKSLKPASALALWAGLAGLATLINPNGLNTWRVVFSTVDVQALQQFISEWASPDFHQLDQLLFLLFFLFCTVILVLCKERVSGADLAKFFAFSLLAFYARRNIAPFAVIAAPAAARALHRGLDGLIAPGSPLKRVSLAMRQWFQQANRPQHPFLLRARKWLNLGMAAVLGVVGLGKLYSVSHPVMMDRYLSESYPVKAVEWLRSQSDMGNLLNEYDWGGYLIWFARDVPVFIDGRTDLYGDKILGDWIRLVQGGEGADELLERYEIETLLLRPNRPLARLLVAEDWKTVYADDQAVILQREAKNQP</sequence>
<proteinExistence type="predicted"/>
<dbReference type="RefSeq" id="WP_075063584.1">
    <property type="nucleotide sequence ID" value="NZ_LGCL01000032.1"/>
</dbReference>
<name>A0A0P6X0I5_9CHLR</name>
<evidence type="ECO:0000256" key="1">
    <source>
        <dbReference type="SAM" id="Phobius"/>
    </source>
</evidence>
<dbReference type="OrthoDB" id="9786218at2"/>